<evidence type="ECO:0000313" key="1">
    <source>
        <dbReference type="EMBL" id="KAA6416308.1"/>
    </source>
</evidence>
<gene>
    <name evidence="1" type="ORF">FRX48_01028</name>
</gene>
<proteinExistence type="predicted"/>
<dbReference type="EMBL" id="VXIT01000001">
    <property type="protein sequence ID" value="KAA6416308.1"/>
    <property type="molecule type" value="Genomic_DNA"/>
</dbReference>
<dbReference type="Proteomes" id="UP000324767">
    <property type="component" value="Unassembled WGS sequence"/>
</dbReference>
<protein>
    <recommendedName>
        <fullName evidence="3">F-box domain-containing protein</fullName>
    </recommendedName>
</protein>
<evidence type="ECO:0000313" key="2">
    <source>
        <dbReference type="Proteomes" id="UP000324767"/>
    </source>
</evidence>
<reference evidence="1 2" key="1">
    <citation type="submission" date="2019-09" db="EMBL/GenBank/DDBJ databases">
        <title>The hologenome of the rock-dwelling lichen Lasallia pustulata.</title>
        <authorList>
            <person name="Greshake Tzovaras B."/>
            <person name="Segers F."/>
            <person name="Bicker A."/>
            <person name="Dal Grande F."/>
            <person name="Otte J."/>
            <person name="Hankeln T."/>
            <person name="Schmitt I."/>
            <person name="Ebersberger I."/>
        </authorList>
    </citation>
    <scope>NUCLEOTIDE SEQUENCE [LARGE SCALE GENOMIC DNA]</scope>
    <source>
        <strain evidence="1">A1-1</strain>
    </source>
</reference>
<accession>A0A5M8Q2F7</accession>
<sequence>MPNLLTLPPELMRMVTNQLEPVDHVSLRSSSKILWETRDNLPYLTADESVRYHLRYEKGFCCPPENILSLVCTYCQRLRPRNCFDDLMIRPKLRSRQCVTCGIYHANVIWTYKDGVEMFGCSGCWTLFPEGTNVHFIASRIVARNGVTRDRATTNRDSALCDPCWTRLFQGRVRQPVTTTTTG</sequence>
<organism evidence="1 2">
    <name type="scientific">Lasallia pustulata</name>
    <dbReference type="NCBI Taxonomy" id="136370"/>
    <lineage>
        <taxon>Eukaryota</taxon>
        <taxon>Fungi</taxon>
        <taxon>Dikarya</taxon>
        <taxon>Ascomycota</taxon>
        <taxon>Pezizomycotina</taxon>
        <taxon>Lecanoromycetes</taxon>
        <taxon>OSLEUM clade</taxon>
        <taxon>Umbilicariomycetidae</taxon>
        <taxon>Umbilicariales</taxon>
        <taxon>Umbilicariaceae</taxon>
        <taxon>Lasallia</taxon>
    </lineage>
</organism>
<evidence type="ECO:0008006" key="3">
    <source>
        <dbReference type="Google" id="ProtNLM"/>
    </source>
</evidence>
<dbReference type="OrthoDB" id="10633106at2759"/>
<name>A0A5M8Q2F7_9LECA</name>
<comment type="caution">
    <text evidence="1">The sequence shown here is derived from an EMBL/GenBank/DDBJ whole genome shotgun (WGS) entry which is preliminary data.</text>
</comment>
<dbReference type="AlphaFoldDB" id="A0A5M8Q2F7"/>